<name>A0A384WK44_9CAUD</name>
<evidence type="ECO:0000256" key="1">
    <source>
        <dbReference type="ARBA" id="ARBA00022465"/>
    </source>
</evidence>
<gene>
    <name evidence="5" type="ORF">KF6_037</name>
</gene>
<evidence type="ECO:0000313" key="5">
    <source>
        <dbReference type="EMBL" id="ATI19445.1"/>
    </source>
</evidence>
<evidence type="ECO:0000256" key="2">
    <source>
        <dbReference type="SAM" id="Phobius"/>
    </source>
</evidence>
<keyword evidence="2" id="KW-0472">Membrane</keyword>
<dbReference type="Pfam" id="PF09718">
    <property type="entry name" value="Tape_meas_lam_C"/>
    <property type="match status" value="1"/>
</dbReference>
<proteinExistence type="predicted"/>
<dbReference type="InterPro" id="IPR006431">
    <property type="entry name" value="Phage_tape_meas_C"/>
</dbReference>
<feature type="transmembrane region" description="Helical" evidence="2">
    <location>
        <begin position="266"/>
        <end position="286"/>
    </location>
</feature>
<sequence>MAGESYIIKVRQHGAREVKRSLDDIGASAKQTTSTLEGMRKGLNLLLGLYGLTALQQYADEYQNLDAKLKIATHSTEELARAEDQLFRIANRTYSSFSSTVDLYARFERSTRSLKISQDNLLQITETVNKAIALSGASTQAANAAILQLGQGMAAGTLRGDELNSVLEQAPRLAEAIASGMGVAVGNLKRLGEQGLITTEEVLNALASQGAAIDKEFLNVNLTIGKAMEVLNNQILRAIGQLDSKLGISSTIAKSIVTLSQNLDQVAGAALGAAAGLAVMYAPALLKGLVTVTRLVKGLTLAMVSNPLGAMAVAAATLIGYLTIMGDQIKPLSDSFATVADFATAGFDMASESLSGLYSLIEDDVNSALSTMRTTADELFTKMGPLIDQAMSIGYDAINKVIGAFVIARKVGAQLFELVLQGASGLWEGLTAFYDFSVGLAKSMFQTVGGIANTVSKSTGITLESLAQGFKQVLNIAIGVFTLIPRLAFTMAKNVAKNFEALFADITNMGSATMEALKVAFSGGDFTEAFNKIRAQSNGAIDGMGDDISGVLKDTFNQDYVGDLIAKTVELKEQFMDTFGDDLAQDYLSDAQQSLSEFYKEFKARAEDAATARLAAEQEVTKEYEKQNKIVGGGDAFSSDQIDKFTKKLNAMRETLNGLDPTWERSTEIINIWRDTALNAVDKNWERYEEYANMVEEVTREKINKAYWEHMDQSEAAFDGMISAAHKMQKEYDNSAELMKKGMGTVIDGLTNQFMRFAMTGKFSFKELAAGVAASIAEMMMRMLVMRAVLAALNVIPGFAAAMAGADVAGQAATAGGAAANFATSTAVLQQGMGQAQAANSKMYAKGGAFSRGVEMFANGGAFTNSVVSRPTNFAMAGGLGMMGEAGPEAIMPLSRGSDGKLGVQASGAASPEVNVFFVQSADEAAELMAQNPKAINKLVRAIDEAKG</sequence>
<dbReference type="EMBL" id="MF754116">
    <property type="protein sequence ID" value="ATI19445.1"/>
    <property type="molecule type" value="Genomic_DNA"/>
</dbReference>
<evidence type="ECO:0000259" key="3">
    <source>
        <dbReference type="Pfam" id="PF09718"/>
    </source>
</evidence>
<dbReference type="Pfam" id="PF20155">
    <property type="entry name" value="TMP_3"/>
    <property type="match status" value="1"/>
</dbReference>
<reference evidence="5 6" key="1">
    <citation type="submission" date="2017-08" db="EMBL/GenBank/DDBJ databases">
        <title>Complete genome sequence of bacteriophage vB_VpaS_KF6.</title>
        <authorList>
            <person name="Yu J."/>
            <person name="Kwak S.-J."/>
            <person name="Lim J.-A."/>
            <person name="Chang H.-J."/>
        </authorList>
    </citation>
    <scope>NUCLEOTIDE SEQUENCE [LARGE SCALE GENOMIC DNA]</scope>
</reference>
<organism evidence="5 6">
    <name type="scientific">Vibrio phage vB_VpaS_KF6</name>
    <dbReference type="NCBI Taxonomy" id="2041477"/>
    <lineage>
        <taxon>Viruses</taxon>
        <taxon>Duplodnaviria</taxon>
        <taxon>Heunggongvirae</taxon>
        <taxon>Uroviricota</taxon>
        <taxon>Caudoviricetes</taxon>
        <taxon>Mardecavirus</taxon>
        <taxon>Mardecavirus SSP002</taxon>
    </lineage>
</organism>
<feature type="transmembrane region" description="Helical" evidence="2">
    <location>
        <begin position="298"/>
        <end position="324"/>
    </location>
</feature>
<evidence type="ECO:0000313" key="6">
    <source>
        <dbReference type="Proteomes" id="UP000259921"/>
    </source>
</evidence>
<dbReference type="GO" id="GO:0098003">
    <property type="term" value="P:viral tail assembly"/>
    <property type="evidence" value="ECO:0007669"/>
    <property type="project" value="UniProtKB-KW"/>
</dbReference>
<keyword evidence="1" id="KW-1188">Viral release from host cell</keyword>
<accession>A0A384WK44</accession>
<feature type="domain" description="Bacteriophage tail tape measure C-terminal" evidence="3">
    <location>
        <begin position="719"/>
        <end position="788"/>
    </location>
</feature>
<keyword evidence="2" id="KW-1133">Transmembrane helix</keyword>
<dbReference type="InterPro" id="IPR013491">
    <property type="entry name" value="Tape_meas_N"/>
</dbReference>
<keyword evidence="1" id="KW-1245">Viral tail assembly</keyword>
<evidence type="ECO:0000259" key="4">
    <source>
        <dbReference type="Pfam" id="PF20155"/>
    </source>
</evidence>
<dbReference type="Proteomes" id="UP000259921">
    <property type="component" value="Segment"/>
</dbReference>
<dbReference type="NCBIfam" id="TIGR02675">
    <property type="entry name" value="tape_meas_nterm"/>
    <property type="match status" value="1"/>
</dbReference>
<feature type="domain" description="Tape measure protein N-terminal" evidence="4">
    <location>
        <begin position="56"/>
        <end position="243"/>
    </location>
</feature>
<keyword evidence="2" id="KW-0812">Transmembrane</keyword>
<protein>
    <submittedName>
        <fullName evidence="5">Putative tail tape measure protein</fullName>
    </submittedName>
</protein>